<keyword evidence="2 4" id="KW-0554">One-carbon metabolism</keyword>
<dbReference type="SUPFAM" id="SSF51735">
    <property type="entry name" value="NAD(P)-binding Rossmann-fold domains"/>
    <property type="match status" value="1"/>
</dbReference>
<comment type="subcellular location">
    <subcellularLocation>
        <location evidence="4">Cytoplasm</location>
    </subcellularLocation>
</comment>
<dbReference type="Gene3D" id="3.40.50.1480">
    <property type="entry name" value="Adenosylhomocysteinase-like"/>
    <property type="match status" value="3"/>
</dbReference>
<dbReference type="PROSITE" id="PS00738">
    <property type="entry name" value="ADOHCYASE_1"/>
    <property type="match status" value="1"/>
</dbReference>
<feature type="domain" description="S-adenosyl-L-homocysteine hydrolase NAD binding" evidence="7">
    <location>
        <begin position="197"/>
        <end position="358"/>
    </location>
</feature>
<comment type="similarity">
    <text evidence="1 4 6">Belongs to the adenosylhomocysteinase family.</text>
</comment>
<gene>
    <name evidence="4 8" type="primary">ahcY</name>
    <name evidence="8" type="ORF">QRD02_00475</name>
</gene>
<feature type="binding site" evidence="4">
    <location>
        <begin position="305"/>
        <end position="307"/>
    </location>
    <ligand>
        <name>NAD(+)</name>
        <dbReference type="ChEBI" id="CHEBI:57540"/>
    </ligand>
</feature>
<dbReference type="Gene3D" id="3.40.50.720">
    <property type="entry name" value="NAD(P)-binding Rossmann-like Domain"/>
    <property type="match status" value="1"/>
</dbReference>
<feature type="binding site" evidence="4">
    <location>
        <position position="137"/>
    </location>
    <ligand>
        <name>substrate</name>
    </ligand>
</feature>
<dbReference type="SMART" id="SM00996">
    <property type="entry name" value="AdoHcyase"/>
    <property type="match status" value="1"/>
</dbReference>
<evidence type="ECO:0000313" key="8">
    <source>
        <dbReference type="EMBL" id="MDN3722840.1"/>
    </source>
</evidence>
<feature type="binding site" evidence="4">
    <location>
        <begin position="226"/>
        <end position="231"/>
    </location>
    <ligand>
        <name>NAD(+)</name>
        <dbReference type="ChEBI" id="CHEBI:57540"/>
    </ligand>
</feature>
<dbReference type="Pfam" id="PF00670">
    <property type="entry name" value="AdoHcyase_NAD"/>
    <property type="match status" value="1"/>
</dbReference>
<evidence type="ECO:0000256" key="5">
    <source>
        <dbReference type="RuleBase" id="RU000548"/>
    </source>
</evidence>
<comment type="catalytic activity">
    <reaction evidence="4 5">
        <text>S-adenosyl-L-homocysteine + H2O = L-homocysteine + adenosine</text>
        <dbReference type="Rhea" id="RHEA:21708"/>
        <dbReference type="ChEBI" id="CHEBI:15377"/>
        <dbReference type="ChEBI" id="CHEBI:16335"/>
        <dbReference type="ChEBI" id="CHEBI:57856"/>
        <dbReference type="ChEBI" id="CHEBI:58199"/>
        <dbReference type="EC" id="3.13.2.1"/>
    </reaction>
</comment>
<dbReference type="EC" id="3.13.2.1" evidence="4"/>
<accession>A0ABT8DIB2</accession>
<dbReference type="InterPro" id="IPR036291">
    <property type="entry name" value="NAD(P)-bd_dom_sf"/>
</dbReference>
<evidence type="ECO:0000256" key="2">
    <source>
        <dbReference type="ARBA" id="ARBA00022563"/>
    </source>
</evidence>
<comment type="caution">
    <text evidence="8">The sequence shown here is derived from an EMBL/GenBank/DDBJ whole genome shotgun (WGS) entry which is preliminary data.</text>
</comment>
<dbReference type="InterPro" id="IPR020082">
    <property type="entry name" value="S-Ado-L-homoCys_hydrolase_CS"/>
</dbReference>
<evidence type="ECO:0000256" key="6">
    <source>
        <dbReference type="RuleBase" id="RU004166"/>
    </source>
</evidence>
<dbReference type="SUPFAM" id="SSF52283">
    <property type="entry name" value="Formate/glycerate dehydrogenase catalytic domain-like"/>
    <property type="match status" value="1"/>
</dbReference>
<evidence type="ECO:0000259" key="7">
    <source>
        <dbReference type="SMART" id="SM00997"/>
    </source>
</evidence>
<dbReference type="CDD" id="cd00401">
    <property type="entry name" value="SAHH"/>
    <property type="match status" value="1"/>
</dbReference>
<keyword evidence="9" id="KW-1185">Reference proteome</keyword>
<evidence type="ECO:0000256" key="3">
    <source>
        <dbReference type="ARBA" id="ARBA00023027"/>
    </source>
</evidence>
<dbReference type="InterPro" id="IPR042172">
    <property type="entry name" value="Adenosylhomocyst_ase-like_sf"/>
</dbReference>
<dbReference type="PROSITE" id="PS00739">
    <property type="entry name" value="ADOHCYASE_2"/>
    <property type="match status" value="1"/>
</dbReference>
<protein>
    <recommendedName>
        <fullName evidence="4">Adenosylhomocysteinase</fullName>
        <ecNumber evidence="4">3.13.2.1</ecNumber>
    </recommendedName>
    <alternativeName>
        <fullName evidence="4">S-adenosyl-L-homocysteine hydrolase</fullName>
        <shortName evidence="4">AdoHcyase</shortName>
    </alternativeName>
</protein>
<feature type="binding site" evidence="4">
    <location>
        <position position="249"/>
    </location>
    <ligand>
        <name>NAD(+)</name>
        <dbReference type="ChEBI" id="CHEBI:57540"/>
    </ligand>
</feature>
<organism evidence="8 9">
    <name type="scientific">Aequorivita aurantiaca</name>
    <dbReference type="NCBI Taxonomy" id="3053356"/>
    <lineage>
        <taxon>Bacteria</taxon>
        <taxon>Pseudomonadati</taxon>
        <taxon>Bacteroidota</taxon>
        <taxon>Flavobacteriia</taxon>
        <taxon>Flavobacteriales</taxon>
        <taxon>Flavobacteriaceae</taxon>
        <taxon>Aequorivita</taxon>
    </lineage>
</organism>
<evidence type="ECO:0000313" key="9">
    <source>
        <dbReference type="Proteomes" id="UP001244787"/>
    </source>
</evidence>
<dbReference type="InterPro" id="IPR015878">
    <property type="entry name" value="Ado_hCys_hydrolase_NAD-bd"/>
</dbReference>
<dbReference type="NCBIfam" id="NF004005">
    <property type="entry name" value="PRK05476.2-3"/>
    <property type="match status" value="1"/>
</dbReference>
<dbReference type="SMART" id="SM00997">
    <property type="entry name" value="AdoHcyase_NAD"/>
    <property type="match status" value="1"/>
</dbReference>
<feature type="binding site" evidence="4">
    <location>
        <position position="352"/>
    </location>
    <ligand>
        <name>NAD(+)</name>
        <dbReference type="ChEBI" id="CHEBI:57540"/>
    </ligand>
</feature>
<dbReference type="PANTHER" id="PTHR23420:SF0">
    <property type="entry name" value="ADENOSYLHOMOCYSTEINASE"/>
    <property type="match status" value="1"/>
</dbReference>
<feature type="binding site" evidence="4">
    <location>
        <position position="196"/>
    </location>
    <ligand>
        <name>substrate</name>
    </ligand>
</feature>
<keyword evidence="3 4" id="KW-0520">NAD</keyword>
<keyword evidence="4" id="KW-0963">Cytoplasm</keyword>
<sequence length="438" mass="48418">MSTKTVPYTAYKVKDISLADWGRKEIELAEAEMPGLMSLREEYGNEQPLKGARIAGCLHMTIQTAVLIETLQALGAEVTWSSCNIFSTQDHAAAAIAAAGIPVYAWKGMTEEEFDWCIEQTLFFGEDRKPLNMILDDGGDLTNMVLDKYPELAAGVKGISEETTTGVHRLYERMKKGTLPMPAININDSVTKSKFDNKYGCRESAVDAIRRATDIMLAGKRVVVCGYGDVGKGTAASFKGAGSIVTVTEIDPICALQAAMDGFEVKKLETVIANADIVITTTGNKDIVRGEHFEAMKDKTIVANIGHFDNEIAVAWLKKNHGHTHVEIKPQVDKYTINGKDIILLAEGRLVNLGCATGHPSFVMSNSFTNQTLAQIELWKNGENYENEVYMLPKHLDEKVAKLHLEKIGVELTELRQDQAEYIGVEIEGPFKPEYYRY</sequence>
<feature type="binding site" evidence="4">
    <location>
        <begin position="163"/>
        <end position="165"/>
    </location>
    <ligand>
        <name>NAD(+)</name>
        <dbReference type="ChEBI" id="CHEBI:57540"/>
    </ligand>
</feature>
<evidence type="ECO:0000256" key="1">
    <source>
        <dbReference type="ARBA" id="ARBA00007122"/>
    </source>
</evidence>
<proteinExistence type="inferred from homology"/>
<dbReference type="PIRSF" id="PIRSF001109">
    <property type="entry name" value="Ad_hcy_hydrolase"/>
    <property type="match status" value="1"/>
</dbReference>
<reference evidence="8 9" key="1">
    <citation type="submission" date="2023-06" db="EMBL/GenBank/DDBJ databases">
        <authorList>
            <person name="Ye Y.-Q."/>
            <person name="Du Z.-J."/>
        </authorList>
    </citation>
    <scope>NUCLEOTIDE SEQUENCE [LARGE SCALE GENOMIC DNA]</scope>
    <source>
        <strain evidence="8 9">SDUM287046</strain>
    </source>
</reference>
<dbReference type="EMBL" id="JAUGQQ010000001">
    <property type="protein sequence ID" value="MDN3722840.1"/>
    <property type="molecule type" value="Genomic_DNA"/>
</dbReference>
<comment type="pathway">
    <text evidence="4 5">Amino-acid biosynthesis; L-homocysteine biosynthesis; L-homocysteine from S-adenosyl-L-homocysteine: step 1/1.</text>
</comment>
<dbReference type="InterPro" id="IPR000043">
    <property type="entry name" value="Adenosylhomocysteinase-like"/>
</dbReference>
<evidence type="ECO:0000256" key="4">
    <source>
        <dbReference type="HAMAP-Rule" id="MF_00563"/>
    </source>
</evidence>
<comment type="cofactor">
    <cofactor evidence="4 5">
        <name>NAD(+)</name>
        <dbReference type="ChEBI" id="CHEBI:57540"/>
    </cofactor>
    <text evidence="4 5">Binds 1 NAD(+) per subunit.</text>
</comment>
<comment type="function">
    <text evidence="4">May play a key role in the regulation of the intracellular concentration of adenosylhomocysteine.</text>
</comment>
<feature type="binding site" evidence="4">
    <location>
        <position position="61"/>
    </location>
    <ligand>
        <name>substrate</name>
    </ligand>
</feature>
<feature type="binding site" evidence="4">
    <location>
        <position position="284"/>
    </location>
    <ligand>
        <name>NAD(+)</name>
        <dbReference type="ChEBI" id="CHEBI:57540"/>
    </ligand>
</feature>
<dbReference type="Pfam" id="PF05221">
    <property type="entry name" value="AdoHcyase"/>
    <property type="match status" value="1"/>
</dbReference>
<keyword evidence="4 5" id="KW-0378">Hydrolase</keyword>
<dbReference type="NCBIfam" id="TIGR00936">
    <property type="entry name" value="ahcY"/>
    <property type="match status" value="1"/>
</dbReference>
<dbReference type="Proteomes" id="UP001244787">
    <property type="component" value="Unassembled WGS sequence"/>
</dbReference>
<feature type="binding site" evidence="4">
    <location>
        <position position="192"/>
    </location>
    <ligand>
        <name>substrate</name>
    </ligand>
</feature>
<feature type="binding site" evidence="4">
    <location>
        <position position="197"/>
    </location>
    <ligand>
        <name>NAD(+)</name>
        <dbReference type="ChEBI" id="CHEBI:57540"/>
    </ligand>
</feature>
<dbReference type="RefSeq" id="WP_290252928.1">
    <property type="nucleotide sequence ID" value="NZ_JAUGQQ010000001.1"/>
</dbReference>
<name>A0ABT8DIB2_9FLAO</name>
<dbReference type="PANTHER" id="PTHR23420">
    <property type="entry name" value="ADENOSYLHOMOCYSTEINASE"/>
    <property type="match status" value="1"/>
</dbReference>
<dbReference type="HAMAP" id="MF_00563">
    <property type="entry name" value="AdoHcyase"/>
    <property type="match status" value="1"/>
</dbReference>
<feature type="binding site" evidence="4">
    <location>
        <position position="162"/>
    </location>
    <ligand>
        <name>substrate</name>
    </ligand>
</feature>